<dbReference type="InterPro" id="IPR001806">
    <property type="entry name" value="Small_GTPase"/>
</dbReference>
<evidence type="ECO:0000256" key="3">
    <source>
        <dbReference type="ARBA" id="ARBA00022801"/>
    </source>
</evidence>
<comment type="catalytic activity">
    <reaction evidence="4">
        <text>GTP + H2O = GDP + phosphate + H(+)</text>
        <dbReference type="Rhea" id="RHEA:19669"/>
        <dbReference type="ChEBI" id="CHEBI:15377"/>
        <dbReference type="ChEBI" id="CHEBI:15378"/>
        <dbReference type="ChEBI" id="CHEBI:37565"/>
        <dbReference type="ChEBI" id="CHEBI:43474"/>
        <dbReference type="ChEBI" id="CHEBI:58189"/>
        <dbReference type="EC" id="3.6.5.2"/>
    </reaction>
</comment>
<sequence>MASSVTGTSKNVLRRKKSSLSEIRVTLLGDRDVGKSALVVRFITKRYIVDYDKGSDSKYKHELIVDADTVLFEILDSSSPITLNIKRFDFASHVTDLFLVLYSITDRQSYLYVRNFLKHLVMLKGKGVARFNRVS</sequence>
<protein>
    <recommendedName>
        <fullName evidence="2">small monomeric GTPase</fullName>
        <ecNumber evidence="2">3.6.5.2</ecNumber>
    </recommendedName>
</protein>
<dbReference type="GO" id="GO:0005525">
    <property type="term" value="F:GTP binding"/>
    <property type="evidence" value="ECO:0007669"/>
    <property type="project" value="InterPro"/>
</dbReference>
<dbReference type="PROSITE" id="PS51421">
    <property type="entry name" value="RAS"/>
    <property type="match status" value="1"/>
</dbReference>
<dbReference type="EMBL" id="JAPWDV010000002">
    <property type="protein sequence ID" value="KAJ6219855.1"/>
    <property type="molecule type" value="Genomic_DNA"/>
</dbReference>
<dbReference type="PRINTS" id="PR00449">
    <property type="entry name" value="RASTRNSFRMNG"/>
</dbReference>
<dbReference type="EC" id="3.6.5.2" evidence="2"/>
<dbReference type="InterPro" id="IPR051065">
    <property type="entry name" value="Ras-related_GTPase"/>
</dbReference>
<evidence type="ECO:0000256" key="1">
    <source>
        <dbReference type="ARBA" id="ARBA00008344"/>
    </source>
</evidence>
<comment type="caution">
    <text evidence="5">The sequence shown here is derived from an EMBL/GenBank/DDBJ whole genome shotgun (WGS) entry which is preliminary data.</text>
</comment>
<dbReference type="PANTHER" id="PTHR45704">
    <property type="entry name" value="RAS-LIKE FAMILY MEMBER 11"/>
    <property type="match status" value="1"/>
</dbReference>
<proteinExistence type="inferred from homology"/>
<dbReference type="Gene3D" id="3.40.50.300">
    <property type="entry name" value="P-loop containing nucleotide triphosphate hydrolases"/>
    <property type="match status" value="1"/>
</dbReference>
<name>A0A9Q0M617_BLOTA</name>
<dbReference type="AlphaFoldDB" id="A0A9Q0M617"/>
<dbReference type="GO" id="GO:0003925">
    <property type="term" value="F:G protein activity"/>
    <property type="evidence" value="ECO:0007669"/>
    <property type="project" value="UniProtKB-EC"/>
</dbReference>
<accession>A0A9Q0M617</accession>
<dbReference type="SUPFAM" id="SSF52540">
    <property type="entry name" value="P-loop containing nucleoside triphosphate hydrolases"/>
    <property type="match status" value="1"/>
</dbReference>
<evidence type="ECO:0000256" key="2">
    <source>
        <dbReference type="ARBA" id="ARBA00011984"/>
    </source>
</evidence>
<gene>
    <name evidence="5" type="ORF">RDWZM_005667</name>
</gene>
<organism evidence="5 6">
    <name type="scientific">Blomia tropicalis</name>
    <name type="common">Mite</name>
    <dbReference type="NCBI Taxonomy" id="40697"/>
    <lineage>
        <taxon>Eukaryota</taxon>
        <taxon>Metazoa</taxon>
        <taxon>Ecdysozoa</taxon>
        <taxon>Arthropoda</taxon>
        <taxon>Chelicerata</taxon>
        <taxon>Arachnida</taxon>
        <taxon>Acari</taxon>
        <taxon>Acariformes</taxon>
        <taxon>Sarcoptiformes</taxon>
        <taxon>Astigmata</taxon>
        <taxon>Glycyphagoidea</taxon>
        <taxon>Echimyopodidae</taxon>
        <taxon>Blomia</taxon>
    </lineage>
</organism>
<dbReference type="SMART" id="SM00173">
    <property type="entry name" value="RAS"/>
    <property type="match status" value="1"/>
</dbReference>
<reference evidence="5" key="1">
    <citation type="submission" date="2022-12" db="EMBL/GenBank/DDBJ databases">
        <title>Genome assemblies of Blomia tropicalis.</title>
        <authorList>
            <person name="Cui Y."/>
        </authorList>
    </citation>
    <scope>NUCLEOTIDE SEQUENCE</scope>
    <source>
        <tissue evidence="5">Adult mites</tissue>
    </source>
</reference>
<dbReference type="InterPro" id="IPR027417">
    <property type="entry name" value="P-loop_NTPase"/>
</dbReference>
<dbReference type="Proteomes" id="UP001142055">
    <property type="component" value="Chromosome 2"/>
</dbReference>
<dbReference type="Pfam" id="PF00071">
    <property type="entry name" value="Ras"/>
    <property type="match status" value="1"/>
</dbReference>
<keyword evidence="6" id="KW-1185">Reference proteome</keyword>
<comment type="similarity">
    <text evidence="1">Belongs to the small GTPase superfamily. Ras family.</text>
</comment>
<evidence type="ECO:0000313" key="5">
    <source>
        <dbReference type="EMBL" id="KAJ6219855.1"/>
    </source>
</evidence>
<evidence type="ECO:0000256" key="4">
    <source>
        <dbReference type="ARBA" id="ARBA00048098"/>
    </source>
</evidence>
<keyword evidence="3" id="KW-0378">Hydrolase</keyword>
<evidence type="ECO:0000313" key="6">
    <source>
        <dbReference type="Proteomes" id="UP001142055"/>
    </source>
</evidence>